<dbReference type="Pfam" id="PF00561">
    <property type="entry name" value="Abhydrolase_1"/>
    <property type="match status" value="1"/>
</dbReference>
<organism evidence="3 4">
    <name type="scientific">Perkinsus olseni</name>
    <name type="common">Perkinsus atlanticus</name>
    <dbReference type="NCBI Taxonomy" id="32597"/>
    <lineage>
        <taxon>Eukaryota</taxon>
        <taxon>Sar</taxon>
        <taxon>Alveolata</taxon>
        <taxon>Perkinsozoa</taxon>
        <taxon>Perkinsea</taxon>
        <taxon>Perkinsida</taxon>
        <taxon>Perkinsidae</taxon>
        <taxon>Perkinsus</taxon>
    </lineage>
</organism>
<dbReference type="InterPro" id="IPR008220">
    <property type="entry name" value="HAT_MetX-like"/>
</dbReference>
<dbReference type="GO" id="GO:0009092">
    <property type="term" value="P:homoserine metabolic process"/>
    <property type="evidence" value="ECO:0007669"/>
    <property type="project" value="TreeGrafter"/>
</dbReference>
<protein>
    <recommendedName>
        <fullName evidence="2">AB hydrolase-1 domain-containing protein</fullName>
    </recommendedName>
</protein>
<dbReference type="PANTHER" id="PTHR32268:SF16">
    <property type="entry name" value="SERINE O-SUCCINYLTRANSFERASE"/>
    <property type="match status" value="1"/>
</dbReference>
<dbReference type="SUPFAM" id="SSF53474">
    <property type="entry name" value="alpha/beta-Hydrolases"/>
    <property type="match status" value="1"/>
</dbReference>
<dbReference type="NCBIfam" id="TIGR01392">
    <property type="entry name" value="homoserO_Ac_trn"/>
    <property type="match status" value="1"/>
</dbReference>
<dbReference type="Proteomes" id="UP000572268">
    <property type="component" value="Unassembled WGS sequence"/>
</dbReference>
<dbReference type="GO" id="GO:0009001">
    <property type="term" value="F:serine O-acetyltransferase activity"/>
    <property type="evidence" value="ECO:0007669"/>
    <property type="project" value="TreeGrafter"/>
</dbReference>
<sequence length="460" mass="50176">MNAFSAALCGRWSRIGPRALSPLRRTLVTTVQPATTPGVQQQHIRRSGSAVTGPEVAYQDAAHFAGYQLFTLSGAFSSPLNCSLTLDYSLGLTFELPEPLPLDHHPGNPLKGARVAFETWGQLNDRRDNAVLLHTGLSASSHAKSTAAIPAPGWWESFIGPGHALDTDKFFIICTNVLGSCFGSTGPSSVNPDTGRPYGGDFPVITIFDMVRMQAELVRSHFGIDQLHCSVGSSMGGMQTLALCSQYPGIAKRAVVISSSAYSSPHSIALRHVQRQALVSDPHWQGGHYYDTPHFPEKGLRLAREIATTTYRSGPEWDSRFARRRSSVCAEAEGRRLSLDDPVFAIEEYIRHQGKKWVGTYDPNSLLYLSKAMDMFTVAPDGGTIADGLKPMRGVPTMVIGVKSDILFPVHQQRELADALREVGNNAVVYYELSAIFGHDTFLVDTTNVVPAVKGHLEFH</sequence>
<dbReference type="Gene3D" id="3.40.50.1820">
    <property type="entry name" value="alpha/beta hydrolase"/>
    <property type="match status" value="1"/>
</dbReference>
<feature type="domain" description="AB hydrolase-1" evidence="2">
    <location>
        <begin position="130"/>
        <end position="441"/>
    </location>
</feature>
<evidence type="ECO:0000259" key="2">
    <source>
        <dbReference type="Pfam" id="PF00561"/>
    </source>
</evidence>
<proteinExistence type="inferred from homology"/>
<dbReference type="NCBIfam" id="NF001209">
    <property type="entry name" value="PRK00175.1"/>
    <property type="match status" value="1"/>
</dbReference>
<dbReference type="PANTHER" id="PTHR32268">
    <property type="entry name" value="HOMOSERINE O-ACETYLTRANSFERASE"/>
    <property type="match status" value="1"/>
</dbReference>
<dbReference type="GO" id="GO:0005739">
    <property type="term" value="C:mitochondrion"/>
    <property type="evidence" value="ECO:0007669"/>
    <property type="project" value="TreeGrafter"/>
</dbReference>
<dbReference type="HAMAP" id="MF_00296">
    <property type="entry name" value="MetX_acyltransf"/>
    <property type="match status" value="1"/>
</dbReference>
<dbReference type="InterPro" id="IPR029058">
    <property type="entry name" value="AB_hydrolase_fold"/>
</dbReference>
<comment type="similarity">
    <text evidence="1">Belongs to the AB hydrolase superfamily. MetX family.</text>
</comment>
<comment type="caution">
    <text evidence="3">The sequence shown here is derived from an EMBL/GenBank/DDBJ whole genome shotgun (WGS) entry which is preliminary data.</text>
</comment>
<dbReference type="GO" id="GO:0006535">
    <property type="term" value="P:cysteine biosynthetic process from serine"/>
    <property type="evidence" value="ECO:0007669"/>
    <property type="project" value="TreeGrafter"/>
</dbReference>
<dbReference type="EMBL" id="JABANN010000089">
    <property type="protein sequence ID" value="KAF4672034.1"/>
    <property type="molecule type" value="Genomic_DNA"/>
</dbReference>
<dbReference type="AlphaFoldDB" id="A0A7J6MKM4"/>
<gene>
    <name evidence="3" type="ORF">FOL46_009581</name>
</gene>
<evidence type="ECO:0000256" key="1">
    <source>
        <dbReference type="ARBA" id="ARBA00006886"/>
    </source>
</evidence>
<evidence type="ECO:0000313" key="3">
    <source>
        <dbReference type="EMBL" id="KAF4672034.1"/>
    </source>
</evidence>
<name>A0A7J6MKM4_PEROL</name>
<dbReference type="GO" id="GO:0009086">
    <property type="term" value="P:methionine biosynthetic process"/>
    <property type="evidence" value="ECO:0007669"/>
    <property type="project" value="TreeGrafter"/>
</dbReference>
<accession>A0A7J6MKM4</accession>
<dbReference type="GO" id="GO:0004414">
    <property type="term" value="F:homoserine O-acetyltransferase activity"/>
    <property type="evidence" value="ECO:0007669"/>
    <property type="project" value="TreeGrafter"/>
</dbReference>
<evidence type="ECO:0000313" key="4">
    <source>
        <dbReference type="Proteomes" id="UP000572268"/>
    </source>
</evidence>
<dbReference type="InterPro" id="IPR000073">
    <property type="entry name" value="AB_hydrolase_1"/>
</dbReference>
<reference evidence="3 4" key="1">
    <citation type="submission" date="2020-04" db="EMBL/GenBank/DDBJ databases">
        <title>Perkinsus olseni comparative genomics.</title>
        <authorList>
            <person name="Bogema D.R."/>
        </authorList>
    </citation>
    <scope>NUCLEOTIDE SEQUENCE [LARGE SCALE GENOMIC DNA]</scope>
    <source>
        <strain evidence="3">ATCC PRA-31</strain>
    </source>
</reference>